<comment type="caution">
    <text evidence="2">The sequence shown here is derived from an EMBL/GenBank/DDBJ whole genome shotgun (WGS) entry which is preliminary data.</text>
</comment>
<name>A0A537K876_9BACT</name>
<proteinExistence type="predicted"/>
<dbReference type="Pfam" id="PF00109">
    <property type="entry name" value="ketoacyl-synt"/>
    <property type="match status" value="1"/>
</dbReference>
<dbReference type="SUPFAM" id="SSF53901">
    <property type="entry name" value="Thiolase-like"/>
    <property type="match status" value="1"/>
</dbReference>
<dbReference type="InterPro" id="IPR016039">
    <property type="entry name" value="Thiolase-like"/>
</dbReference>
<dbReference type="EMBL" id="VBAK01000076">
    <property type="protein sequence ID" value="TMI91975.1"/>
    <property type="molecule type" value="Genomic_DNA"/>
</dbReference>
<sequence length="320" mass="33738">MTCDIVLTGIGLLSPLGGKESFFRAMGEGAESPCRTAGNASLPPGGLTELLGIKSPKLQVARYLDPLAKNAIVAVEEAMGDAGIAPQAVAQDPYGFGILLAATRGPGATRDKAYEQLRARQGKLLSSTLFSNFGYNVPAATAAMAHGIKGPNLTVAGRSNLSLILLRRARQLLATERCHTVFTGFSESLANGEAARPVPQWSCIFCLERAERARQRGARAGVALTEIELESPGLVQPRSCALAFRLPRPIPQPLPLAALAGAETLDLDLGDPLDIGPEYLPLLQAGRIKATERLRGEETGYVVLPVSSRHGLCLLGVARA</sequence>
<accession>A0A537K876</accession>
<organism evidence="2 3">
    <name type="scientific">Candidatus Segetimicrobium genomatis</name>
    <dbReference type="NCBI Taxonomy" id="2569760"/>
    <lineage>
        <taxon>Bacteria</taxon>
        <taxon>Bacillati</taxon>
        <taxon>Candidatus Sysuimicrobiota</taxon>
        <taxon>Candidatus Sysuimicrobiia</taxon>
        <taxon>Candidatus Sysuimicrobiales</taxon>
        <taxon>Candidatus Segetimicrobiaceae</taxon>
        <taxon>Candidatus Segetimicrobium</taxon>
    </lineage>
</organism>
<dbReference type="GO" id="GO:0016746">
    <property type="term" value="F:acyltransferase activity"/>
    <property type="evidence" value="ECO:0007669"/>
    <property type="project" value="InterPro"/>
</dbReference>
<evidence type="ECO:0000259" key="1">
    <source>
        <dbReference type="Pfam" id="PF00109"/>
    </source>
</evidence>
<gene>
    <name evidence="2" type="ORF">E6H00_03270</name>
</gene>
<evidence type="ECO:0000313" key="3">
    <source>
        <dbReference type="Proteomes" id="UP000318509"/>
    </source>
</evidence>
<dbReference type="Proteomes" id="UP000318509">
    <property type="component" value="Unassembled WGS sequence"/>
</dbReference>
<dbReference type="Gene3D" id="3.40.47.10">
    <property type="match status" value="1"/>
</dbReference>
<evidence type="ECO:0000313" key="2">
    <source>
        <dbReference type="EMBL" id="TMI91975.1"/>
    </source>
</evidence>
<reference evidence="2 3" key="1">
    <citation type="journal article" date="2019" name="Nat. Microbiol.">
        <title>Mediterranean grassland soil C-N compound turnover is dependent on rainfall and depth, and is mediated by genomically divergent microorganisms.</title>
        <authorList>
            <person name="Diamond S."/>
            <person name="Andeer P.F."/>
            <person name="Li Z."/>
            <person name="Crits-Christoph A."/>
            <person name="Burstein D."/>
            <person name="Anantharaman K."/>
            <person name="Lane K.R."/>
            <person name="Thomas B.C."/>
            <person name="Pan C."/>
            <person name="Northen T.R."/>
            <person name="Banfield J.F."/>
        </authorList>
    </citation>
    <scope>NUCLEOTIDE SEQUENCE [LARGE SCALE GENOMIC DNA]</scope>
    <source>
        <strain evidence="2">NP_3</strain>
    </source>
</reference>
<dbReference type="InterPro" id="IPR014030">
    <property type="entry name" value="Ketoacyl_synth_N"/>
</dbReference>
<feature type="domain" description="Beta-ketoacyl synthase-like N-terminal" evidence="1">
    <location>
        <begin position="61"/>
        <end position="193"/>
    </location>
</feature>
<dbReference type="AlphaFoldDB" id="A0A537K876"/>
<protein>
    <recommendedName>
        <fullName evidence="1">Beta-ketoacyl synthase-like N-terminal domain-containing protein</fullName>
    </recommendedName>
</protein>